<dbReference type="Proteomes" id="UP001220610">
    <property type="component" value="Chromosome"/>
</dbReference>
<evidence type="ECO:0000313" key="3">
    <source>
        <dbReference type="Proteomes" id="UP001220610"/>
    </source>
</evidence>
<dbReference type="AlphaFoldDB" id="A0AAJ6BGT6"/>
<dbReference type="EMBL" id="CP119311">
    <property type="protein sequence ID" value="WEK34476.1"/>
    <property type="molecule type" value="Genomic_DNA"/>
</dbReference>
<protein>
    <submittedName>
        <fullName evidence="2">Uncharacterized protein</fullName>
    </submittedName>
</protein>
<evidence type="ECO:0000256" key="1">
    <source>
        <dbReference type="SAM" id="Phobius"/>
    </source>
</evidence>
<accession>A0AAJ6BGT6</accession>
<feature type="transmembrane region" description="Helical" evidence="1">
    <location>
        <begin position="61"/>
        <end position="83"/>
    </location>
</feature>
<sequence length="116" mass="13179">MYSTSLLTPGQIAALAGNRGLSKSFRREMQQELHALGQTTESAPHPVLCSRGCLFSALPRWLIGLMIFFPFMTTLAYVLSEWFVIRGDPGRLRDFWWSIGIGYSVWTIGLFLFLLF</sequence>
<organism evidence="2 3">
    <name type="scientific">Candidatus Pseudobacter hemicellulosilyticus</name>
    <dbReference type="NCBI Taxonomy" id="3121375"/>
    <lineage>
        <taxon>Bacteria</taxon>
        <taxon>Pseudomonadati</taxon>
        <taxon>Bacteroidota</taxon>
        <taxon>Chitinophagia</taxon>
        <taxon>Chitinophagales</taxon>
        <taxon>Chitinophagaceae</taxon>
        <taxon>Pseudobacter</taxon>
    </lineage>
</organism>
<keyword evidence="1" id="KW-0812">Transmembrane</keyword>
<gene>
    <name evidence="2" type="ORF">P0Y53_18470</name>
</gene>
<proteinExistence type="predicted"/>
<reference evidence="2" key="1">
    <citation type="submission" date="2023-03" db="EMBL/GenBank/DDBJ databases">
        <title>Andean soil-derived lignocellulolytic bacterial consortium as a source of novel taxa and putative plastic-active enzymes.</title>
        <authorList>
            <person name="Diaz-Garcia L."/>
            <person name="Chuvochina M."/>
            <person name="Feuerriegel G."/>
            <person name="Bunk B."/>
            <person name="Sproer C."/>
            <person name="Streit W.R."/>
            <person name="Rodriguez L.M."/>
            <person name="Overmann J."/>
            <person name="Jimenez D.J."/>
        </authorList>
    </citation>
    <scope>NUCLEOTIDE SEQUENCE</scope>
    <source>
        <strain evidence="2">MAG 7</strain>
    </source>
</reference>
<name>A0AAJ6BGT6_9BACT</name>
<keyword evidence="1" id="KW-0472">Membrane</keyword>
<feature type="transmembrane region" description="Helical" evidence="1">
    <location>
        <begin position="95"/>
        <end position="115"/>
    </location>
</feature>
<evidence type="ECO:0000313" key="2">
    <source>
        <dbReference type="EMBL" id="WEK34476.1"/>
    </source>
</evidence>
<keyword evidence="1" id="KW-1133">Transmembrane helix</keyword>